<feature type="transmembrane region" description="Helical" evidence="1">
    <location>
        <begin position="78"/>
        <end position="96"/>
    </location>
</feature>
<dbReference type="Pfam" id="PF09835">
    <property type="entry name" value="DUF2062"/>
    <property type="match status" value="1"/>
</dbReference>
<reference evidence="3" key="1">
    <citation type="journal article" date="2019" name="PLoS Negl. Trop. Dis.">
        <title>Revisiting the worldwide diversity of Leptospira species in the environment.</title>
        <authorList>
            <person name="Vincent A.T."/>
            <person name="Schiettekatte O."/>
            <person name="Bourhy P."/>
            <person name="Veyrier F.J."/>
            <person name="Picardeau M."/>
        </authorList>
    </citation>
    <scope>NUCLEOTIDE SEQUENCE [LARGE SCALE GENOMIC DNA]</scope>
    <source>
        <strain evidence="3">SCS5</strain>
    </source>
</reference>
<sequence length="165" mass="18001">MSTNENPKTATKPSFVGKLKEAIVKELKTGISPEKIALSLVLGGAIGVFPLIGTTMALAAVFGFLLRLNPISVQLANYAMYPLQIFLLIPFLEFGARLSGTRLDLEWAYRFVDGDPSLLWKGLRDSALYAVVGWGATVPALAFASYFVVLPLVKKIDRIVRKDSL</sequence>
<dbReference type="AlphaFoldDB" id="A0A4R9GRX3"/>
<evidence type="ECO:0000259" key="2">
    <source>
        <dbReference type="Pfam" id="PF09835"/>
    </source>
</evidence>
<organism evidence="3 4">
    <name type="scientific">Leptospira fluminis</name>
    <dbReference type="NCBI Taxonomy" id="2484979"/>
    <lineage>
        <taxon>Bacteria</taxon>
        <taxon>Pseudomonadati</taxon>
        <taxon>Spirochaetota</taxon>
        <taxon>Spirochaetia</taxon>
        <taxon>Leptospirales</taxon>
        <taxon>Leptospiraceae</taxon>
        <taxon>Leptospira</taxon>
    </lineage>
</organism>
<protein>
    <submittedName>
        <fullName evidence="3">DUF2062 domain-containing protein</fullName>
    </submittedName>
</protein>
<dbReference type="PANTHER" id="PTHR35102:SF1">
    <property type="entry name" value="E3 UBIQUITIN-PROTEIN LIGASE"/>
    <property type="match status" value="1"/>
</dbReference>
<proteinExistence type="predicted"/>
<comment type="caution">
    <text evidence="3">The sequence shown here is derived from an EMBL/GenBank/DDBJ whole genome shotgun (WGS) entry which is preliminary data.</text>
</comment>
<keyword evidence="1" id="KW-1133">Transmembrane helix</keyword>
<dbReference type="RefSeq" id="WP_135812756.1">
    <property type="nucleotide sequence ID" value="NZ_RQEV01000007.1"/>
</dbReference>
<dbReference type="Proteomes" id="UP000297855">
    <property type="component" value="Unassembled WGS sequence"/>
</dbReference>
<name>A0A4R9GRX3_9LEPT</name>
<evidence type="ECO:0000313" key="4">
    <source>
        <dbReference type="Proteomes" id="UP000297855"/>
    </source>
</evidence>
<gene>
    <name evidence="3" type="ORF">EHO61_06180</name>
</gene>
<keyword evidence="1" id="KW-0472">Membrane</keyword>
<feature type="transmembrane region" description="Helical" evidence="1">
    <location>
        <begin position="127"/>
        <end position="153"/>
    </location>
</feature>
<accession>A0A4R9GRX3</accession>
<feature type="transmembrane region" description="Helical" evidence="1">
    <location>
        <begin position="36"/>
        <end position="66"/>
    </location>
</feature>
<feature type="domain" description="DUF2062" evidence="2">
    <location>
        <begin position="24"/>
        <end position="157"/>
    </location>
</feature>
<keyword evidence="4" id="KW-1185">Reference proteome</keyword>
<keyword evidence="1" id="KW-0812">Transmembrane</keyword>
<dbReference type="OrthoDB" id="338645at2"/>
<dbReference type="PANTHER" id="PTHR35102">
    <property type="entry name" value="E3 UBIQUITIN-PROTEIN LIGASE"/>
    <property type="match status" value="1"/>
</dbReference>
<evidence type="ECO:0000313" key="3">
    <source>
        <dbReference type="EMBL" id="TGK20091.1"/>
    </source>
</evidence>
<evidence type="ECO:0000256" key="1">
    <source>
        <dbReference type="SAM" id="Phobius"/>
    </source>
</evidence>
<dbReference type="InterPro" id="IPR018639">
    <property type="entry name" value="DUF2062"/>
</dbReference>
<dbReference type="EMBL" id="RQEV01000007">
    <property type="protein sequence ID" value="TGK20091.1"/>
    <property type="molecule type" value="Genomic_DNA"/>
</dbReference>